<feature type="domain" description="DDE-1" evidence="1">
    <location>
        <begin position="89"/>
        <end position="150"/>
    </location>
</feature>
<gene>
    <name evidence="2" type="ORF">ACAOBT_LOCUS1659</name>
</gene>
<organism evidence="2 3">
    <name type="scientific">Acanthoscelides obtectus</name>
    <name type="common">Bean weevil</name>
    <name type="synonym">Bruchus obtectus</name>
    <dbReference type="NCBI Taxonomy" id="200917"/>
    <lineage>
        <taxon>Eukaryota</taxon>
        <taxon>Metazoa</taxon>
        <taxon>Ecdysozoa</taxon>
        <taxon>Arthropoda</taxon>
        <taxon>Hexapoda</taxon>
        <taxon>Insecta</taxon>
        <taxon>Pterygota</taxon>
        <taxon>Neoptera</taxon>
        <taxon>Endopterygota</taxon>
        <taxon>Coleoptera</taxon>
        <taxon>Polyphaga</taxon>
        <taxon>Cucujiformia</taxon>
        <taxon>Chrysomeloidea</taxon>
        <taxon>Chrysomelidae</taxon>
        <taxon>Bruchinae</taxon>
        <taxon>Bruchini</taxon>
        <taxon>Acanthoscelides</taxon>
    </lineage>
</organism>
<evidence type="ECO:0000259" key="1">
    <source>
        <dbReference type="Pfam" id="PF03184"/>
    </source>
</evidence>
<reference evidence="2" key="1">
    <citation type="submission" date="2022-03" db="EMBL/GenBank/DDBJ databases">
        <authorList>
            <person name="Sayadi A."/>
        </authorList>
    </citation>
    <scope>NUCLEOTIDE SEQUENCE</scope>
</reference>
<name>A0A9P0NUC3_ACAOB</name>
<dbReference type="Pfam" id="PF03184">
    <property type="entry name" value="DDE_1"/>
    <property type="match status" value="1"/>
</dbReference>
<sequence>MGTSVTSCQAIMFQSLGPDVADVKGNQLSSALLSVPLTTMRTYKKRTERADTLKDVLERACHLIIFDTKSIDATSKQYDIPYKTLHRYVAKLKEKLERNPIGCEGDANPSGWMKEENFMKYSKHFVKHVRPTKEKPELLLLDNHDSHLKRWITSKLMGRQFYHSVHIAATSYNLLTDLCTDH</sequence>
<evidence type="ECO:0000313" key="2">
    <source>
        <dbReference type="EMBL" id="CAH1956603.1"/>
    </source>
</evidence>
<protein>
    <recommendedName>
        <fullName evidence="1">DDE-1 domain-containing protein</fullName>
    </recommendedName>
</protein>
<dbReference type="AlphaFoldDB" id="A0A9P0NUC3"/>
<comment type="caution">
    <text evidence="2">The sequence shown here is derived from an EMBL/GenBank/DDBJ whole genome shotgun (WGS) entry which is preliminary data.</text>
</comment>
<evidence type="ECO:0000313" key="3">
    <source>
        <dbReference type="Proteomes" id="UP001152888"/>
    </source>
</evidence>
<dbReference type="EMBL" id="CAKOFQ010006666">
    <property type="protein sequence ID" value="CAH1956603.1"/>
    <property type="molecule type" value="Genomic_DNA"/>
</dbReference>
<dbReference type="OrthoDB" id="4327074at2759"/>
<proteinExistence type="predicted"/>
<dbReference type="InterPro" id="IPR004875">
    <property type="entry name" value="DDE_SF_endonuclease_dom"/>
</dbReference>
<dbReference type="Proteomes" id="UP001152888">
    <property type="component" value="Unassembled WGS sequence"/>
</dbReference>
<dbReference type="GO" id="GO:0003676">
    <property type="term" value="F:nucleic acid binding"/>
    <property type="evidence" value="ECO:0007669"/>
    <property type="project" value="InterPro"/>
</dbReference>
<keyword evidence="3" id="KW-1185">Reference proteome</keyword>
<accession>A0A9P0NUC3</accession>